<gene>
    <name evidence="2" type="ORF">Q4481_22860</name>
</gene>
<dbReference type="PIRSF" id="PIRSF002721">
    <property type="entry name" value="Surface_antigen_Rickettsia"/>
    <property type="match status" value="1"/>
</dbReference>
<sequence>MNGTQFAKAGLIVAMALSLSACGTTSGSTRLDDTGNRIAAANGYDAGDESPADSSYYIRALRGGLLMRMAGLKLSTSDKTRALEAEYKALESAPSGQSVVWDGSGLRGQVTVAVPYQVGSQNCRQYTHTVTPNGGQPVVARGAACRNPNGSWTPLA</sequence>
<evidence type="ECO:0008006" key="4">
    <source>
        <dbReference type="Google" id="ProtNLM"/>
    </source>
</evidence>
<name>A0ABT8YU01_9HYPH</name>
<keyword evidence="1" id="KW-0732">Signal</keyword>
<dbReference type="InterPro" id="IPR016364">
    <property type="entry name" value="Surface_antigen_Rickettsia"/>
</dbReference>
<dbReference type="RefSeq" id="WP_304378738.1">
    <property type="nucleotide sequence ID" value="NZ_JAUOZU010000021.1"/>
</dbReference>
<evidence type="ECO:0000256" key="1">
    <source>
        <dbReference type="SAM" id="SignalP"/>
    </source>
</evidence>
<protein>
    <recommendedName>
        <fullName evidence="4">Surface antigen</fullName>
    </recommendedName>
</protein>
<feature type="chain" id="PRO_5047296314" description="Surface antigen" evidence="1">
    <location>
        <begin position="24"/>
        <end position="156"/>
    </location>
</feature>
<comment type="caution">
    <text evidence="2">The sequence shown here is derived from an EMBL/GenBank/DDBJ whole genome shotgun (WGS) entry which is preliminary data.</text>
</comment>
<dbReference type="EMBL" id="JAUOZU010000021">
    <property type="protein sequence ID" value="MDO6966804.1"/>
    <property type="molecule type" value="Genomic_DNA"/>
</dbReference>
<dbReference type="Proteomes" id="UP001174932">
    <property type="component" value="Unassembled WGS sequence"/>
</dbReference>
<proteinExistence type="predicted"/>
<reference evidence="2" key="1">
    <citation type="journal article" date="2015" name="Int. J. Syst. Evol. Microbiol.">
        <title>Rhizobium alvei sp. nov., isolated from a freshwater river.</title>
        <authorList>
            <person name="Sheu S.Y."/>
            <person name="Huang H.W."/>
            <person name="Young C.C."/>
            <person name="Chen W.M."/>
        </authorList>
    </citation>
    <scope>NUCLEOTIDE SEQUENCE</scope>
    <source>
        <strain evidence="2">TNR-22</strain>
    </source>
</reference>
<feature type="signal peptide" evidence="1">
    <location>
        <begin position="1"/>
        <end position="23"/>
    </location>
</feature>
<accession>A0ABT8YU01</accession>
<evidence type="ECO:0000313" key="3">
    <source>
        <dbReference type="Proteomes" id="UP001174932"/>
    </source>
</evidence>
<evidence type="ECO:0000313" key="2">
    <source>
        <dbReference type="EMBL" id="MDO6966804.1"/>
    </source>
</evidence>
<organism evidence="2 3">
    <name type="scientific">Rhizobium alvei</name>
    <dbReference type="NCBI Taxonomy" id="1132659"/>
    <lineage>
        <taxon>Bacteria</taxon>
        <taxon>Pseudomonadati</taxon>
        <taxon>Pseudomonadota</taxon>
        <taxon>Alphaproteobacteria</taxon>
        <taxon>Hyphomicrobiales</taxon>
        <taxon>Rhizobiaceae</taxon>
        <taxon>Rhizobium/Agrobacterium group</taxon>
        <taxon>Rhizobium</taxon>
    </lineage>
</organism>
<reference evidence="2" key="2">
    <citation type="submission" date="2023-07" db="EMBL/GenBank/DDBJ databases">
        <authorList>
            <person name="Shen H."/>
        </authorList>
    </citation>
    <scope>NUCLEOTIDE SEQUENCE</scope>
    <source>
        <strain evidence="2">TNR-22</strain>
    </source>
</reference>
<keyword evidence="3" id="KW-1185">Reference proteome</keyword>